<proteinExistence type="predicted"/>
<keyword evidence="1" id="KW-0175">Coiled coil</keyword>
<dbReference type="InterPro" id="IPR027417">
    <property type="entry name" value="P-loop_NTPase"/>
</dbReference>
<comment type="caution">
    <text evidence="3">The sequence shown here is derived from an EMBL/GenBank/DDBJ whole genome shotgun (WGS) entry which is preliminary data.</text>
</comment>
<organism evidence="3 4">
    <name type="scientific">Meripilus lineatus</name>
    <dbReference type="NCBI Taxonomy" id="2056292"/>
    <lineage>
        <taxon>Eukaryota</taxon>
        <taxon>Fungi</taxon>
        <taxon>Dikarya</taxon>
        <taxon>Basidiomycota</taxon>
        <taxon>Agaricomycotina</taxon>
        <taxon>Agaricomycetes</taxon>
        <taxon>Polyporales</taxon>
        <taxon>Meripilaceae</taxon>
        <taxon>Meripilus</taxon>
    </lineage>
</organism>
<evidence type="ECO:0000256" key="1">
    <source>
        <dbReference type="SAM" id="Coils"/>
    </source>
</evidence>
<dbReference type="Gene3D" id="3.40.50.300">
    <property type="entry name" value="P-loop containing nucleotide triphosphate hydrolases"/>
    <property type="match status" value="1"/>
</dbReference>
<accession>A0AAD5V2L4</accession>
<dbReference type="SUPFAM" id="SSF52540">
    <property type="entry name" value="P-loop containing nucleoside triphosphate hydrolases"/>
    <property type="match status" value="1"/>
</dbReference>
<evidence type="ECO:0000259" key="2">
    <source>
        <dbReference type="Pfam" id="PF01926"/>
    </source>
</evidence>
<reference evidence="3" key="1">
    <citation type="submission" date="2022-07" db="EMBL/GenBank/DDBJ databases">
        <title>Genome Sequence of Physisporinus lineatus.</title>
        <authorList>
            <person name="Buettner E."/>
        </authorList>
    </citation>
    <scope>NUCLEOTIDE SEQUENCE</scope>
    <source>
        <strain evidence="3">VT162</strain>
    </source>
</reference>
<sequence length="371" mass="42205">MSPQSRNRQSSSQQELIVAVMGATGTGKSTFINLASGTEFGVGDGLISCTSNVAYSEPFEVNGRTVRLIDTPGFDDTNKSDTDILKMIALNLSMTYEAGFKLSGIIYMHRISDFRVGGISRRNFNMFRKLCGDESLENVVLVTNMWSLVEKSRGDAREKELMEDERLFQPVLEKGARMVRHDNTRDSAHRILRQIIRNTPAALQIQKELVEQGKDISQTAAAVELDQELAALAQKHMEELKEIKQEMEEALAARDEETREELEMFQAKLEGDMKKIQEDRDRLSSEYAAEKQRADEQIARMMKSLEDSEKFRAEGEKRLANLQEEHKKGLERSEAERRALMETMKNMNERREPGFFECLGNALGALFSFRL</sequence>
<dbReference type="GO" id="GO:0005525">
    <property type="term" value="F:GTP binding"/>
    <property type="evidence" value="ECO:0007669"/>
    <property type="project" value="InterPro"/>
</dbReference>
<protein>
    <recommendedName>
        <fullName evidence="2">G domain-containing protein</fullName>
    </recommendedName>
</protein>
<dbReference type="AlphaFoldDB" id="A0AAD5V2L4"/>
<keyword evidence="4" id="KW-1185">Reference proteome</keyword>
<dbReference type="InterPro" id="IPR006073">
    <property type="entry name" value="GTP-bd"/>
</dbReference>
<dbReference type="EMBL" id="JANAWD010000187">
    <property type="protein sequence ID" value="KAJ3484497.1"/>
    <property type="molecule type" value="Genomic_DNA"/>
</dbReference>
<evidence type="ECO:0000313" key="4">
    <source>
        <dbReference type="Proteomes" id="UP001212997"/>
    </source>
</evidence>
<feature type="domain" description="G" evidence="2">
    <location>
        <begin position="18"/>
        <end position="78"/>
    </location>
</feature>
<feature type="coiled-coil region" evidence="1">
    <location>
        <begin position="222"/>
        <end position="350"/>
    </location>
</feature>
<name>A0AAD5V2L4_9APHY</name>
<dbReference type="Pfam" id="PF01926">
    <property type="entry name" value="MMR_HSR1"/>
    <property type="match status" value="1"/>
</dbReference>
<gene>
    <name evidence="3" type="ORF">NLI96_g5617</name>
</gene>
<evidence type="ECO:0000313" key="3">
    <source>
        <dbReference type="EMBL" id="KAJ3484497.1"/>
    </source>
</evidence>
<dbReference type="Proteomes" id="UP001212997">
    <property type="component" value="Unassembled WGS sequence"/>
</dbReference>
<dbReference type="CDD" id="cd00882">
    <property type="entry name" value="Ras_like_GTPase"/>
    <property type="match status" value="1"/>
</dbReference>